<feature type="compositionally biased region" description="Low complexity" evidence="2">
    <location>
        <begin position="651"/>
        <end position="668"/>
    </location>
</feature>
<feature type="coiled-coil region" evidence="1">
    <location>
        <begin position="84"/>
        <end position="177"/>
    </location>
</feature>
<evidence type="ECO:0000256" key="1">
    <source>
        <dbReference type="SAM" id="Coils"/>
    </source>
</evidence>
<dbReference type="AlphaFoldDB" id="A0A7S4IVG6"/>
<proteinExistence type="predicted"/>
<organism evidence="3">
    <name type="scientific">Odontella aurita</name>
    <dbReference type="NCBI Taxonomy" id="265563"/>
    <lineage>
        <taxon>Eukaryota</taxon>
        <taxon>Sar</taxon>
        <taxon>Stramenopiles</taxon>
        <taxon>Ochrophyta</taxon>
        <taxon>Bacillariophyta</taxon>
        <taxon>Mediophyceae</taxon>
        <taxon>Biddulphiophycidae</taxon>
        <taxon>Eupodiscales</taxon>
        <taxon>Odontellaceae</taxon>
        <taxon>Odontella</taxon>
    </lineage>
</organism>
<gene>
    <name evidence="3" type="ORF">OAUR00152_LOCUS15898</name>
</gene>
<sequence length="858" mass="95734">MTAAATMILRASRRAAATARRTNLSKADIEWTAASSSRSGRTPPRHHPRLYSTTLPSLSEAVAADDGGGEESSSAPGVDLRKAALQYNNRRAAYKREVSKLRKRYAEEYARKKAADEAALAREKARLTRSRLERQRAKNTRSVINAAREKNKGEERMKEKEREYEIAQRERDIREGQMMKARQLLLDELEDEAPHWMTSPAEVEAKLGNEFASQILWARPGGGIGAPRIGDDFNPFWRYECHHWDMARTYKTPRELLLEELEDISYDEVNVDPRYWTAGRVALAETKEEKAKLRAMVRDEGRRRLLQRQREMMQDMRAKEAARSEREMGLALPQAMPVPHLGVLADVEAQEREGAKVLEEHPEKFFRFEDDDEEGQRSILDASEGQGGVDGDDSNAVMDQTARLLQRGAPVGLRDPLRDPNGGHPYPLVVGRLPEADNRTDAQKKRDERERKMMDAVRKAEEEAQAKKFGDVGGGGGGGVDKDIESAAEMSLEDGRAVIDYDTLGNTPSDFDRKWEEGLDPLDPEDAVALATPGEFRYTDDDIDWVLEKLQSKADTLKEFYEMEKETDRAAMDHDVGLDEPVAAAAPGGSGEDESWMDSATKLEGKDRRGKFVQYDLPEYQPDSASVDDLLEQLDAAQRLVERGGELPSDPASIVPKKPKAAAPVARVPAATRTYPQEDELDRLAKRLNLDDILAELDASDLSDLDAVLDSSPSFADPSSTLNATLEDTLSSFSRSELDALSDLSLSDVGAKLEDAMGQLDPENADDTLDEDKVMDALRGVLPDVEEEKLRKLVAVEMELERNEGVRRAVLGKKRVKQEEESKVEEEDDEGEEFDVVDVDAAEAPTGEVDDNDEEKKP</sequence>
<feature type="compositionally biased region" description="Acidic residues" evidence="2">
    <location>
        <begin position="848"/>
        <end position="858"/>
    </location>
</feature>
<evidence type="ECO:0000313" key="3">
    <source>
        <dbReference type="EMBL" id="CAE2241037.1"/>
    </source>
</evidence>
<name>A0A7S4IVG6_9STRA</name>
<feature type="region of interest" description="Disordered" evidence="2">
    <location>
        <begin position="427"/>
        <end position="483"/>
    </location>
</feature>
<evidence type="ECO:0000256" key="2">
    <source>
        <dbReference type="SAM" id="MobiDB-lite"/>
    </source>
</evidence>
<dbReference type="EMBL" id="HBKQ01023352">
    <property type="protein sequence ID" value="CAE2241037.1"/>
    <property type="molecule type" value="Transcribed_RNA"/>
</dbReference>
<accession>A0A7S4IVG6</accession>
<feature type="compositionally biased region" description="Basic and acidic residues" evidence="2">
    <location>
        <begin position="434"/>
        <end position="470"/>
    </location>
</feature>
<reference evidence="3" key="1">
    <citation type="submission" date="2021-01" db="EMBL/GenBank/DDBJ databases">
        <authorList>
            <person name="Corre E."/>
            <person name="Pelletier E."/>
            <person name="Niang G."/>
            <person name="Scheremetjew M."/>
            <person name="Finn R."/>
            <person name="Kale V."/>
            <person name="Holt S."/>
            <person name="Cochrane G."/>
            <person name="Meng A."/>
            <person name="Brown T."/>
            <person name="Cohen L."/>
        </authorList>
    </citation>
    <scope>NUCLEOTIDE SEQUENCE</scope>
    <source>
        <strain evidence="3">Isolate 1302-5</strain>
    </source>
</reference>
<feature type="region of interest" description="Disordered" evidence="2">
    <location>
        <begin position="813"/>
        <end position="858"/>
    </location>
</feature>
<keyword evidence="1" id="KW-0175">Coiled coil</keyword>
<protein>
    <submittedName>
        <fullName evidence="3">Uncharacterized protein</fullName>
    </submittedName>
</protein>
<feature type="region of interest" description="Disordered" evidence="2">
    <location>
        <begin position="31"/>
        <end position="57"/>
    </location>
</feature>
<feature type="region of interest" description="Disordered" evidence="2">
    <location>
        <begin position="645"/>
        <end position="668"/>
    </location>
</feature>
<feature type="region of interest" description="Disordered" evidence="2">
    <location>
        <begin position="577"/>
        <end position="603"/>
    </location>
</feature>
<feature type="compositionally biased region" description="Acidic residues" evidence="2">
    <location>
        <begin position="822"/>
        <end position="841"/>
    </location>
</feature>